<dbReference type="Proteomes" id="UP000053528">
    <property type="component" value="Unassembled WGS sequence"/>
</dbReference>
<feature type="region of interest" description="Disordered" evidence="1">
    <location>
        <begin position="65"/>
        <end position="100"/>
    </location>
</feature>
<dbReference type="AlphaFoldDB" id="A0A095YF22"/>
<comment type="caution">
    <text evidence="3">The sequence shown here is derived from an EMBL/GenBank/DDBJ whole genome shotgun (WGS) entry which is preliminary data.</text>
</comment>
<reference evidence="3 4" key="1">
    <citation type="submission" date="2014-07" db="EMBL/GenBank/DDBJ databases">
        <authorList>
            <person name="McCorrison J."/>
            <person name="Sanka R."/>
            <person name="Torralba M."/>
            <person name="Gillis M."/>
            <person name="Haft D.H."/>
            <person name="Methe B."/>
            <person name="Sutton G."/>
            <person name="Nelson K.E."/>
        </authorList>
    </citation>
    <scope>NUCLEOTIDE SEQUENCE [LARGE SCALE GENOMIC DNA]</scope>
    <source>
        <strain evidence="3 4">DNF00011</strain>
    </source>
</reference>
<sequence length="100" mass="10961">MLFSVLAYVPANLGTDSDEYRAVGPGFPGFVAIACLAIAVILLIVSMARRIRRLDYQPPVETAQAELVEQGQADEVEREARRRLAEKYGENAEPGRSPQA</sequence>
<evidence type="ECO:0000256" key="1">
    <source>
        <dbReference type="SAM" id="MobiDB-lite"/>
    </source>
</evidence>
<keyword evidence="2" id="KW-1133">Transmembrane helix</keyword>
<name>A0A095YF22_9MICC</name>
<evidence type="ECO:0000256" key="2">
    <source>
        <dbReference type="SAM" id="Phobius"/>
    </source>
</evidence>
<feature type="compositionally biased region" description="Basic and acidic residues" evidence="1">
    <location>
        <begin position="78"/>
        <end position="90"/>
    </location>
</feature>
<protein>
    <submittedName>
        <fullName evidence="3">Uncharacterized protein</fullName>
    </submittedName>
</protein>
<dbReference type="RefSeq" id="WP_035754940.1">
    <property type="nucleotide sequence ID" value="NZ_JRNH01000009.1"/>
</dbReference>
<feature type="transmembrane region" description="Helical" evidence="2">
    <location>
        <begin position="27"/>
        <end position="48"/>
    </location>
</feature>
<gene>
    <name evidence="3" type="ORF">HMPREF2128_03220</name>
</gene>
<evidence type="ECO:0000313" key="4">
    <source>
        <dbReference type="Proteomes" id="UP000053528"/>
    </source>
</evidence>
<accession>A0A095YF22</accession>
<keyword evidence="2" id="KW-0812">Transmembrane</keyword>
<keyword evidence="2" id="KW-0472">Membrane</keyword>
<proteinExistence type="predicted"/>
<evidence type="ECO:0000313" key="3">
    <source>
        <dbReference type="EMBL" id="KGF21025.1"/>
    </source>
</evidence>
<dbReference type="EMBL" id="JRNH01000009">
    <property type="protein sequence ID" value="KGF21025.1"/>
    <property type="molecule type" value="Genomic_DNA"/>
</dbReference>
<organism evidence="3 4">
    <name type="scientific">Pseudoglutamicibacter albus DNF00011</name>
    <dbReference type="NCBI Taxonomy" id="1401063"/>
    <lineage>
        <taxon>Bacteria</taxon>
        <taxon>Bacillati</taxon>
        <taxon>Actinomycetota</taxon>
        <taxon>Actinomycetes</taxon>
        <taxon>Micrococcales</taxon>
        <taxon>Micrococcaceae</taxon>
        <taxon>Pseudoglutamicibacter</taxon>
    </lineage>
</organism>